<keyword evidence="2" id="KW-1133">Transmembrane helix</keyword>
<dbReference type="PANTHER" id="PTHR42044:SF2">
    <property type="entry name" value="DUF676 DOMAIN-CONTAINING PROTEIN"/>
    <property type="match status" value="1"/>
</dbReference>
<evidence type="ECO:0000256" key="2">
    <source>
        <dbReference type="SAM" id="Phobius"/>
    </source>
</evidence>
<evidence type="ECO:0000313" key="4">
    <source>
        <dbReference type="Proteomes" id="UP000044602"/>
    </source>
</evidence>
<evidence type="ECO:0000313" key="3">
    <source>
        <dbReference type="EMBL" id="CRK13383.1"/>
    </source>
</evidence>
<gene>
    <name evidence="3" type="ORF">BN1708_010781</name>
</gene>
<keyword evidence="2" id="KW-0812">Transmembrane</keyword>
<feature type="region of interest" description="Disordered" evidence="1">
    <location>
        <begin position="1"/>
        <end position="50"/>
    </location>
</feature>
<feature type="transmembrane region" description="Helical" evidence="2">
    <location>
        <begin position="118"/>
        <end position="139"/>
    </location>
</feature>
<reference evidence="3 4" key="1">
    <citation type="submission" date="2015-05" db="EMBL/GenBank/DDBJ databases">
        <authorList>
            <person name="Wang D.B."/>
            <person name="Wang M."/>
        </authorList>
    </citation>
    <scope>NUCLEOTIDE SEQUENCE [LARGE SCALE GENOMIC DNA]</scope>
    <source>
        <strain evidence="3">VL1</strain>
    </source>
</reference>
<dbReference type="AlphaFoldDB" id="A0A0G4KUA9"/>
<sequence>MPFISAKTPTRELSRSPTMPWLSRTPSYQSSPLQSPRPSSPRLPSSTGKQPCPPVTYIPALIDGACGTLPLAQKPIVDLMRENLQDLWAMAPDLWAALRGSLIRRPGERMSGAQMKDAVVQVCLSVIEVGMLLSVMPIWLFMPGIVFASWAAMSLTVVFGLSWLLNEDSVTISCDGSDSWATDSETHDERWFFVSGIGTTAHHLAHHTLPLMARLFTHPIMGMHTPTYGLPFDIILTMLHRAIPSMQTAASRALYMELRAALLDSHITRVAVLSHTTGAIPLSSVLTRLSADLQPEKLSKLEIFTFGAAVREFATPLGETKKPSPAGSTPRFEEPIVEDRGPHIEHFAFPSDPLAQLGVLRAVQKDHTARFCGSVFLIHVQPPTHAMSASAMPSPSSAGGVRGALRRPPGHLADYLAALFPASMDGTTPGKSSILDYVMSIDRDTAEKRELAAMASYAECKKRSGRFGRDGKRTSWTGLGATVGGGATNGVMDGVVGLEMARRGCRECDGHRGREVSRLADYVRNSNIIIRRDSSVVDALGVGRT</sequence>
<dbReference type="EMBL" id="CVQH01004558">
    <property type="protein sequence ID" value="CRK13383.1"/>
    <property type="molecule type" value="Genomic_DNA"/>
</dbReference>
<dbReference type="PANTHER" id="PTHR42044">
    <property type="entry name" value="DUF676 DOMAIN-CONTAINING PROTEIN-RELATED"/>
    <property type="match status" value="1"/>
</dbReference>
<evidence type="ECO:0000256" key="1">
    <source>
        <dbReference type="SAM" id="MobiDB-lite"/>
    </source>
</evidence>
<proteinExistence type="predicted"/>
<accession>A0A0G4KUA9</accession>
<dbReference type="Proteomes" id="UP000044602">
    <property type="component" value="Unassembled WGS sequence"/>
</dbReference>
<name>A0A0G4KUA9_VERLO</name>
<dbReference type="STRING" id="100787.A0A0G4KUA9"/>
<keyword evidence="2" id="KW-0472">Membrane</keyword>
<feature type="transmembrane region" description="Helical" evidence="2">
    <location>
        <begin position="145"/>
        <end position="165"/>
    </location>
</feature>
<feature type="compositionally biased region" description="Low complexity" evidence="1">
    <location>
        <begin position="26"/>
        <end position="46"/>
    </location>
</feature>
<keyword evidence="4" id="KW-1185">Reference proteome</keyword>
<protein>
    <submittedName>
        <fullName evidence="3">Uncharacterized protein</fullName>
    </submittedName>
</protein>
<organism evidence="3 4">
    <name type="scientific">Verticillium longisporum</name>
    <name type="common">Verticillium dahliae var. longisporum</name>
    <dbReference type="NCBI Taxonomy" id="100787"/>
    <lineage>
        <taxon>Eukaryota</taxon>
        <taxon>Fungi</taxon>
        <taxon>Dikarya</taxon>
        <taxon>Ascomycota</taxon>
        <taxon>Pezizomycotina</taxon>
        <taxon>Sordariomycetes</taxon>
        <taxon>Hypocreomycetidae</taxon>
        <taxon>Glomerellales</taxon>
        <taxon>Plectosphaerellaceae</taxon>
        <taxon>Verticillium</taxon>
    </lineage>
</organism>